<proteinExistence type="predicted"/>
<dbReference type="EMBL" id="BOMN01000085">
    <property type="protein sequence ID" value="GIE22677.1"/>
    <property type="molecule type" value="Genomic_DNA"/>
</dbReference>
<evidence type="ECO:0000256" key="1">
    <source>
        <dbReference type="SAM" id="SignalP"/>
    </source>
</evidence>
<gene>
    <name evidence="2" type="ORF">Ahu01nite_057790</name>
</gene>
<feature type="chain" id="PRO_5046417967" description="Secreted protein" evidence="1">
    <location>
        <begin position="28"/>
        <end position="140"/>
    </location>
</feature>
<dbReference type="RefSeq" id="WP_203839763.1">
    <property type="nucleotide sequence ID" value="NZ_BAAATV010000011.1"/>
</dbReference>
<organism evidence="2 3">
    <name type="scientific">Winogradskya humida</name>
    <dbReference type="NCBI Taxonomy" id="113566"/>
    <lineage>
        <taxon>Bacteria</taxon>
        <taxon>Bacillati</taxon>
        <taxon>Actinomycetota</taxon>
        <taxon>Actinomycetes</taxon>
        <taxon>Micromonosporales</taxon>
        <taxon>Micromonosporaceae</taxon>
        <taxon>Winogradskya</taxon>
    </lineage>
</organism>
<evidence type="ECO:0000313" key="2">
    <source>
        <dbReference type="EMBL" id="GIE22677.1"/>
    </source>
</evidence>
<keyword evidence="1" id="KW-0732">Signal</keyword>
<accession>A0ABQ3ZVX8</accession>
<evidence type="ECO:0000313" key="3">
    <source>
        <dbReference type="Proteomes" id="UP000603200"/>
    </source>
</evidence>
<feature type="signal peptide" evidence="1">
    <location>
        <begin position="1"/>
        <end position="27"/>
    </location>
</feature>
<reference evidence="2 3" key="1">
    <citation type="submission" date="2021-01" db="EMBL/GenBank/DDBJ databases">
        <title>Whole genome shotgun sequence of Actinoplanes humidus NBRC 14915.</title>
        <authorList>
            <person name="Komaki H."/>
            <person name="Tamura T."/>
        </authorList>
    </citation>
    <scope>NUCLEOTIDE SEQUENCE [LARGE SCALE GENOMIC DNA]</scope>
    <source>
        <strain evidence="2 3">NBRC 14915</strain>
    </source>
</reference>
<name>A0ABQ3ZVX8_9ACTN</name>
<comment type="caution">
    <text evidence="2">The sequence shown here is derived from an EMBL/GenBank/DDBJ whole genome shotgun (WGS) entry which is preliminary data.</text>
</comment>
<sequence>MVKKMVAGLVAAAVVAGGVGVASPAQAAGATRYTSSTVTNAAKSARIEAYVWIENGTGKIFASYELTDLKADGYAPRGRISYYQGSKVVWVEASTCSGGAGEACDHFSTMTFSPKDVSSLEVEVWNGPNGPHVSKHVALP</sequence>
<evidence type="ECO:0008006" key="4">
    <source>
        <dbReference type="Google" id="ProtNLM"/>
    </source>
</evidence>
<keyword evidence="3" id="KW-1185">Reference proteome</keyword>
<protein>
    <recommendedName>
        <fullName evidence="4">Secreted protein</fullName>
    </recommendedName>
</protein>
<dbReference type="Proteomes" id="UP000603200">
    <property type="component" value="Unassembled WGS sequence"/>
</dbReference>